<dbReference type="Proteomes" id="UP001164743">
    <property type="component" value="Chromosome 8A"/>
</dbReference>
<keyword evidence="4" id="KW-1185">Reference proteome</keyword>
<feature type="compositionally biased region" description="Polar residues" evidence="1">
    <location>
        <begin position="75"/>
        <end position="91"/>
    </location>
</feature>
<sequence length="466" mass="53416">MKALATFWIVVTRLLTCRADHEIDLADLDFYLGFYGEHCNPGPSTPPYIPNTLALDPTTPVIQESSTMEDHDISRSLTPGDSAPNEPTNQVKRVRHTPVSAHEEPHEGSSSDARPTKKRRFPKKFKTMTELNRPQEGQSNEEIGRTEPVNDRDKLTESAPITTTPTIAPQIERPGDQIHIFENERRNCRLVFDKEVFQFLGRSKKFNGVTQMMKKLIQKQAKDDSNQVLLIRPGKLKAFKSYFAVMWKETQTKHNKRGPKHDRYTTPSIMASLELKVINTHMDSWQQVYENRLGIDFRQLEQRIKKILADSPSPRLAALGERSKVMKFLTRYLVFVDMIITILPQPTATILKRPETFRTALNCFENNTEELLHGKKFKMATLRKITPIWQYVTYWLSKDPNYSKANIVEGGKLSAGGRYKNLDINADLKTFFGLVFAHSIKTLTERNSKLSEPFPAEPIEVKLEDS</sequence>
<evidence type="ECO:0000313" key="4">
    <source>
        <dbReference type="Proteomes" id="UP001164743"/>
    </source>
</evidence>
<feature type="compositionally biased region" description="Basic residues" evidence="1">
    <location>
        <begin position="116"/>
        <end position="126"/>
    </location>
</feature>
<keyword evidence="2" id="KW-0732">Signal</keyword>
<evidence type="ECO:0000313" key="3">
    <source>
        <dbReference type="EMBL" id="WAQ87779.1"/>
    </source>
</evidence>
<dbReference type="EMBL" id="CP110428">
    <property type="protein sequence ID" value="WAQ87779.1"/>
    <property type="molecule type" value="Genomic_DNA"/>
</dbReference>
<feature type="compositionally biased region" description="Basic and acidic residues" evidence="1">
    <location>
        <begin position="142"/>
        <end position="153"/>
    </location>
</feature>
<feature type="chain" id="PRO_5047548724" evidence="2">
    <location>
        <begin position="20"/>
        <end position="466"/>
    </location>
</feature>
<name>A0ABY7CR79_9BASI</name>
<reference evidence="3" key="1">
    <citation type="submission" date="2022-10" db="EMBL/GenBank/DDBJ databases">
        <title>Puccinia triticina Genome sequencing and assembly.</title>
        <authorList>
            <person name="Li C."/>
        </authorList>
    </citation>
    <scope>NUCLEOTIDE SEQUENCE</scope>
    <source>
        <strain evidence="3">Pt15</strain>
    </source>
</reference>
<accession>A0ABY7CR79</accession>
<dbReference type="GeneID" id="77813035"/>
<gene>
    <name evidence="3" type="ORF">PtA15_8A685</name>
</gene>
<feature type="compositionally biased region" description="Polar residues" evidence="1">
    <location>
        <begin position="129"/>
        <end position="141"/>
    </location>
</feature>
<protein>
    <submittedName>
        <fullName evidence="3">Uncharacterized protein</fullName>
    </submittedName>
</protein>
<feature type="signal peptide" evidence="2">
    <location>
        <begin position="1"/>
        <end position="19"/>
    </location>
</feature>
<organism evidence="3 4">
    <name type="scientific">Puccinia triticina</name>
    <dbReference type="NCBI Taxonomy" id="208348"/>
    <lineage>
        <taxon>Eukaryota</taxon>
        <taxon>Fungi</taxon>
        <taxon>Dikarya</taxon>
        <taxon>Basidiomycota</taxon>
        <taxon>Pucciniomycotina</taxon>
        <taxon>Pucciniomycetes</taxon>
        <taxon>Pucciniales</taxon>
        <taxon>Pucciniaceae</taxon>
        <taxon>Puccinia</taxon>
    </lineage>
</organism>
<feature type="region of interest" description="Disordered" evidence="1">
    <location>
        <begin position="64"/>
        <end position="153"/>
    </location>
</feature>
<proteinExistence type="predicted"/>
<dbReference type="RefSeq" id="XP_053023334.1">
    <property type="nucleotide sequence ID" value="XM_053172140.1"/>
</dbReference>
<evidence type="ECO:0000256" key="2">
    <source>
        <dbReference type="SAM" id="SignalP"/>
    </source>
</evidence>
<evidence type="ECO:0000256" key="1">
    <source>
        <dbReference type="SAM" id="MobiDB-lite"/>
    </source>
</evidence>